<sequence>MMLVKISDDLAVTPESIKEVEWHPGEMPLIAGTFNNIIVRFVDGREWKLTGRSKRQFNRLVKIINESLI</sequence>
<accession>A0A6M3JTE8</accession>
<reference evidence="1" key="1">
    <citation type="submission" date="2020-03" db="EMBL/GenBank/DDBJ databases">
        <title>The deep terrestrial virosphere.</title>
        <authorList>
            <person name="Holmfeldt K."/>
            <person name="Nilsson E."/>
            <person name="Simone D."/>
            <person name="Lopez-Fernandez M."/>
            <person name="Wu X."/>
            <person name="de Brujin I."/>
            <person name="Lundin D."/>
            <person name="Andersson A."/>
            <person name="Bertilsson S."/>
            <person name="Dopson M."/>
        </authorList>
    </citation>
    <scope>NUCLEOTIDE SEQUENCE</scope>
    <source>
        <strain evidence="1">MM415A02425</strain>
        <strain evidence="2">MM415B02868</strain>
    </source>
</reference>
<gene>
    <name evidence="1" type="ORF">MM415A02425_0002</name>
    <name evidence="2" type="ORF">MM415B02868_0012</name>
</gene>
<evidence type="ECO:0000313" key="1">
    <source>
        <dbReference type="EMBL" id="QJA73230.1"/>
    </source>
</evidence>
<proteinExistence type="predicted"/>
<evidence type="ECO:0000313" key="2">
    <source>
        <dbReference type="EMBL" id="QJA87941.1"/>
    </source>
</evidence>
<name>A0A6M3JTE8_9ZZZZ</name>
<organism evidence="1">
    <name type="scientific">viral metagenome</name>
    <dbReference type="NCBI Taxonomy" id="1070528"/>
    <lineage>
        <taxon>unclassified sequences</taxon>
        <taxon>metagenomes</taxon>
        <taxon>organismal metagenomes</taxon>
    </lineage>
</organism>
<dbReference type="EMBL" id="MT142742">
    <property type="protein sequence ID" value="QJA87941.1"/>
    <property type="molecule type" value="Genomic_DNA"/>
</dbReference>
<dbReference type="AlphaFoldDB" id="A0A6M3JTE8"/>
<protein>
    <submittedName>
        <fullName evidence="1">Uncharacterized protein</fullName>
    </submittedName>
</protein>
<dbReference type="EMBL" id="MT142012">
    <property type="protein sequence ID" value="QJA73230.1"/>
    <property type="molecule type" value="Genomic_DNA"/>
</dbReference>